<reference evidence="1" key="1">
    <citation type="submission" date="2012-04" db="EMBL/GenBank/DDBJ databases">
        <title>The Genome Sequence of Fusarium oxysporum melonis.</title>
        <authorList>
            <consortium name="The Broad Institute Genome Sequencing Platform"/>
            <person name="Ma L.-J."/>
            <person name="Gale L.R."/>
            <person name="Schwartz D.C."/>
            <person name="Zhou S."/>
            <person name="Corby-Kistler H."/>
            <person name="Young S.K."/>
            <person name="Zeng Q."/>
            <person name="Gargeya S."/>
            <person name="Fitzgerald M."/>
            <person name="Haas B."/>
            <person name="Abouelleil A."/>
            <person name="Alvarado L."/>
            <person name="Arachchi H.M."/>
            <person name="Berlin A."/>
            <person name="Brown A."/>
            <person name="Chapman S.B."/>
            <person name="Chen Z."/>
            <person name="Dunbar C."/>
            <person name="Freedman E."/>
            <person name="Gearin G."/>
            <person name="Goldberg J."/>
            <person name="Griggs A."/>
            <person name="Gujja S."/>
            <person name="Heiman D."/>
            <person name="Howarth C."/>
            <person name="Larson L."/>
            <person name="Lui A."/>
            <person name="MacDonald P.J.P."/>
            <person name="Montmayeur A."/>
            <person name="Murphy C."/>
            <person name="Neiman D."/>
            <person name="Pearson M."/>
            <person name="Priest M."/>
            <person name="Roberts A."/>
            <person name="Saif S."/>
            <person name="Shea T."/>
            <person name="Shenoy N."/>
            <person name="Sisk P."/>
            <person name="Stolte C."/>
            <person name="Sykes S."/>
            <person name="Wortman J."/>
            <person name="Nusbaum C."/>
            <person name="Birren B."/>
        </authorList>
    </citation>
    <scope>NUCLEOTIDE SEQUENCE</scope>
    <source>
        <strain evidence="1">26406</strain>
    </source>
</reference>
<organism evidence="1">
    <name type="scientific">Fusarium oxysporum f. sp. melonis 26406</name>
    <dbReference type="NCBI Taxonomy" id="1089452"/>
    <lineage>
        <taxon>Eukaryota</taxon>
        <taxon>Fungi</taxon>
        <taxon>Dikarya</taxon>
        <taxon>Ascomycota</taxon>
        <taxon>Pezizomycotina</taxon>
        <taxon>Sordariomycetes</taxon>
        <taxon>Hypocreomycetidae</taxon>
        <taxon>Hypocreales</taxon>
        <taxon>Nectriaceae</taxon>
        <taxon>Fusarium</taxon>
        <taxon>Fusarium oxysporum species complex</taxon>
    </lineage>
</organism>
<name>W9Z9D3_FUSOX</name>
<dbReference type="AlphaFoldDB" id="W9Z9D3"/>
<dbReference type="EMBL" id="JH659443">
    <property type="protein sequence ID" value="EXK24878.1"/>
    <property type="molecule type" value="Genomic_DNA"/>
</dbReference>
<accession>W9Z9D3</accession>
<dbReference type="VEuPathDB" id="FungiDB:FOMG_18437"/>
<dbReference type="Gene3D" id="3.30.830.10">
    <property type="entry name" value="Metalloenzyme, LuxS/M16 peptidase-like"/>
    <property type="match status" value="2"/>
</dbReference>
<protein>
    <submittedName>
        <fullName evidence="1">Uncharacterized protein</fullName>
    </submittedName>
</protein>
<sequence length="128" mass="14847">MLWNIDAELTLKLQTLTGLSLFTAELLQLSIKSEMAPKFLDSRNEAFLVRYADTLEKMNDTEFEGLKRTQRDAAQIKLLTKLEVMEFFNRRLNPVFSRRDRLSIHLQAQGKADGVDKRQEEAQKNANM</sequence>
<gene>
    <name evidence="1" type="ORF">FOMG_18437</name>
</gene>
<proteinExistence type="predicted"/>
<evidence type="ECO:0000313" key="1">
    <source>
        <dbReference type="EMBL" id="EXK24878.1"/>
    </source>
</evidence>
<dbReference type="Proteomes" id="UP000030703">
    <property type="component" value="Unassembled WGS sequence"/>
</dbReference>
<dbReference type="HOGENOM" id="CLU_160828_0_0_1"/>
<reference evidence="1" key="2">
    <citation type="submission" date="2012-05" db="EMBL/GenBank/DDBJ databases">
        <title>Annotation of the Genome Sequence of Fusarium oxysporum f. sp. melonis 26406.</title>
        <authorList>
            <consortium name="The Broad Institute Genomics Platform"/>
            <person name="Ma L.-J."/>
            <person name="Corby-Kistler H."/>
            <person name="Broz K."/>
            <person name="Gale L.R."/>
            <person name="Jonkers W."/>
            <person name="O'Donnell K."/>
            <person name="Ploetz R."/>
            <person name="Steinberg C."/>
            <person name="Schwartz D.C."/>
            <person name="VanEtten H."/>
            <person name="Zhou S."/>
            <person name="Young S.K."/>
            <person name="Zeng Q."/>
            <person name="Gargeya S."/>
            <person name="Fitzgerald M."/>
            <person name="Abouelleil A."/>
            <person name="Alvarado L."/>
            <person name="Chapman S.B."/>
            <person name="Gainer-Dewar J."/>
            <person name="Goldberg J."/>
            <person name="Griggs A."/>
            <person name="Gujja S."/>
            <person name="Hansen M."/>
            <person name="Howarth C."/>
            <person name="Imamovic A."/>
            <person name="Ireland A."/>
            <person name="Larimer J."/>
            <person name="McCowan C."/>
            <person name="Murphy C."/>
            <person name="Pearson M."/>
            <person name="Poon T.W."/>
            <person name="Priest M."/>
            <person name="Roberts A."/>
            <person name="Saif S."/>
            <person name="Shea T."/>
            <person name="Sykes S."/>
            <person name="Wortman J."/>
            <person name="Nusbaum C."/>
            <person name="Birren B."/>
        </authorList>
    </citation>
    <scope>NUCLEOTIDE SEQUENCE</scope>
    <source>
        <strain evidence="1">26406</strain>
    </source>
</reference>